<gene>
    <name evidence="2" type="ORF">GSY63_00310</name>
</gene>
<keyword evidence="1" id="KW-0812">Transmembrane</keyword>
<accession>A0A965ZDQ1</accession>
<dbReference type="AlphaFoldDB" id="A0A965ZDQ1"/>
<feature type="transmembrane region" description="Helical" evidence="1">
    <location>
        <begin position="88"/>
        <end position="106"/>
    </location>
</feature>
<evidence type="ECO:0000313" key="2">
    <source>
        <dbReference type="EMBL" id="NCD67791.1"/>
    </source>
</evidence>
<dbReference type="RefSeq" id="WP_166091335.1">
    <property type="nucleotide sequence ID" value="NZ_WWEO01000026.1"/>
</dbReference>
<proteinExistence type="predicted"/>
<protein>
    <submittedName>
        <fullName evidence="2">Uncharacterized protein</fullName>
    </submittedName>
</protein>
<organism evidence="2 3">
    <name type="scientific">Mucilaginibacter agri</name>
    <dbReference type="NCBI Taxonomy" id="2695265"/>
    <lineage>
        <taxon>Bacteria</taxon>
        <taxon>Pseudomonadati</taxon>
        <taxon>Bacteroidota</taxon>
        <taxon>Sphingobacteriia</taxon>
        <taxon>Sphingobacteriales</taxon>
        <taxon>Sphingobacteriaceae</taxon>
        <taxon>Mucilaginibacter</taxon>
    </lineage>
</organism>
<dbReference type="EMBL" id="WWEO01000026">
    <property type="protein sequence ID" value="NCD67791.1"/>
    <property type="molecule type" value="Genomic_DNA"/>
</dbReference>
<comment type="caution">
    <text evidence="2">The sequence shown here is derived from an EMBL/GenBank/DDBJ whole genome shotgun (WGS) entry which is preliminary data.</text>
</comment>
<evidence type="ECO:0000313" key="3">
    <source>
        <dbReference type="Proteomes" id="UP000638732"/>
    </source>
</evidence>
<dbReference type="Proteomes" id="UP000638732">
    <property type="component" value="Unassembled WGS sequence"/>
</dbReference>
<keyword evidence="1" id="KW-0472">Membrane</keyword>
<keyword evidence="1" id="KW-1133">Transmembrane helix</keyword>
<name>A0A965ZDQ1_9SPHI</name>
<keyword evidence="3" id="KW-1185">Reference proteome</keyword>
<evidence type="ECO:0000256" key="1">
    <source>
        <dbReference type="SAM" id="Phobius"/>
    </source>
</evidence>
<reference evidence="2" key="2">
    <citation type="submission" date="2020-10" db="EMBL/GenBank/DDBJ databases">
        <title>Mucilaginibacter sp. nov., isolated from soil.</title>
        <authorList>
            <person name="Jeon C.O."/>
        </authorList>
    </citation>
    <scope>NUCLEOTIDE SEQUENCE</scope>
    <source>
        <strain evidence="2">R11</strain>
    </source>
</reference>
<reference evidence="2" key="1">
    <citation type="submission" date="2020-01" db="EMBL/GenBank/DDBJ databases">
        <authorList>
            <person name="Seo Y.L."/>
        </authorList>
    </citation>
    <scope>NUCLEOTIDE SEQUENCE</scope>
    <source>
        <strain evidence="2">R11</strain>
    </source>
</reference>
<sequence length="123" mass="13850">MKTFQLVVDPKILITGKSCHYSYAPVKNVEHIALEDKAMIGIKTKTGWFDKDAPQNLSYKEAGIRAIIVVFMPTLSAIDWYLHTHTMIFIAPLTMYLAVSALTMTCQVKGLFTKNKQNNSQVL</sequence>